<dbReference type="EMBL" id="JAGQDD010000001">
    <property type="protein sequence ID" value="MBQ0929409.1"/>
    <property type="molecule type" value="Genomic_DNA"/>
</dbReference>
<dbReference type="Pfam" id="PF13826">
    <property type="entry name" value="Monooxy_af470-like"/>
    <property type="match status" value="1"/>
</dbReference>
<protein>
    <submittedName>
        <fullName evidence="1">DUF4188 domain-containing protein</fullName>
    </submittedName>
</protein>
<comment type="caution">
    <text evidence="1">The sequence shown here is derived from an EMBL/GenBank/DDBJ whole genome shotgun (WGS) entry which is preliminary data.</text>
</comment>
<dbReference type="AlphaFoldDB" id="A0A940Y319"/>
<reference evidence="1 2" key="1">
    <citation type="submission" date="2021-04" db="EMBL/GenBank/DDBJ databases">
        <title>The genome sequence of Ideonella sp. 3Y2.</title>
        <authorList>
            <person name="Liu Y."/>
        </authorList>
    </citation>
    <scope>NUCLEOTIDE SEQUENCE [LARGE SCALE GENOMIC DNA]</scope>
    <source>
        <strain evidence="1 2">3Y2</strain>
    </source>
</reference>
<sequence length="157" mass="17661">MVHPERMTARMDGEFAVFLIGMRVNRLWAVHQWLPVAAAMPRMLRELYARPELGLLSHEMWFSRTAVLVQYWRSLDALLAYATARDSAHLPAWQAFNRAVGVDGRVGIWHETYLARPGSYENVYVNMPAFGLGKAGTLVPARAGWQSARGRLHGGEG</sequence>
<name>A0A940Y319_9BURK</name>
<dbReference type="Proteomes" id="UP000676246">
    <property type="component" value="Unassembled WGS sequence"/>
</dbReference>
<evidence type="ECO:0000313" key="1">
    <source>
        <dbReference type="EMBL" id="MBQ0929409.1"/>
    </source>
</evidence>
<gene>
    <name evidence="1" type="ORF">KAK03_02855</name>
</gene>
<proteinExistence type="predicted"/>
<organism evidence="1 2">
    <name type="scientific">Ideonella alba</name>
    <dbReference type="NCBI Taxonomy" id="2824118"/>
    <lineage>
        <taxon>Bacteria</taxon>
        <taxon>Pseudomonadati</taxon>
        <taxon>Pseudomonadota</taxon>
        <taxon>Betaproteobacteria</taxon>
        <taxon>Burkholderiales</taxon>
        <taxon>Sphaerotilaceae</taxon>
        <taxon>Ideonella</taxon>
    </lineage>
</organism>
<dbReference type="InterPro" id="IPR025444">
    <property type="entry name" value="Monooxy_af470"/>
</dbReference>
<accession>A0A940Y319</accession>
<keyword evidence="2" id="KW-1185">Reference proteome</keyword>
<evidence type="ECO:0000313" key="2">
    <source>
        <dbReference type="Proteomes" id="UP000676246"/>
    </source>
</evidence>